<evidence type="ECO:0008006" key="3">
    <source>
        <dbReference type="Google" id="ProtNLM"/>
    </source>
</evidence>
<reference evidence="2" key="1">
    <citation type="journal article" date="2018" name="Front. Microbiol.">
        <title>Genome-Based Analysis Reveals the Taxonomy and Diversity of the Family Idiomarinaceae.</title>
        <authorList>
            <person name="Liu Y."/>
            <person name="Lai Q."/>
            <person name="Shao Z."/>
        </authorList>
    </citation>
    <scope>NUCLEOTIDE SEQUENCE [LARGE SCALE GENOMIC DNA]</scope>
    <source>
        <strain evidence="2">PO-M2</strain>
    </source>
</reference>
<name>A0A432XXV7_9GAMM</name>
<dbReference type="Proteomes" id="UP000287649">
    <property type="component" value="Unassembled WGS sequence"/>
</dbReference>
<proteinExistence type="predicted"/>
<comment type="caution">
    <text evidence="1">The sequence shown here is derived from an EMBL/GenBank/DDBJ whole genome shotgun (WGS) entry which is preliminary data.</text>
</comment>
<dbReference type="SUPFAM" id="SSF53850">
    <property type="entry name" value="Periplasmic binding protein-like II"/>
    <property type="match status" value="2"/>
</dbReference>
<dbReference type="Gene3D" id="3.40.190.10">
    <property type="entry name" value="Periplasmic binding protein-like II"/>
    <property type="match status" value="2"/>
</dbReference>
<evidence type="ECO:0000313" key="2">
    <source>
        <dbReference type="Proteomes" id="UP000287649"/>
    </source>
</evidence>
<gene>
    <name evidence="1" type="ORF">CWI70_09780</name>
</gene>
<dbReference type="EMBL" id="PIPX01000002">
    <property type="protein sequence ID" value="RUO53464.1"/>
    <property type="molecule type" value="Genomic_DNA"/>
</dbReference>
<dbReference type="AlphaFoldDB" id="A0A432XXV7"/>
<keyword evidence="2" id="KW-1185">Reference proteome</keyword>
<organism evidence="1 2">
    <name type="scientific">Pseudidiomarina homiensis</name>
    <dbReference type="NCBI Taxonomy" id="364198"/>
    <lineage>
        <taxon>Bacteria</taxon>
        <taxon>Pseudomonadati</taxon>
        <taxon>Pseudomonadota</taxon>
        <taxon>Gammaproteobacteria</taxon>
        <taxon>Alteromonadales</taxon>
        <taxon>Idiomarinaceae</taxon>
        <taxon>Pseudidiomarina</taxon>
    </lineage>
</organism>
<protein>
    <recommendedName>
        <fullName evidence="3">ABC transporter substrate-binding protein</fullName>
    </recommendedName>
</protein>
<evidence type="ECO:0000313" key="1">
    <source>
        <dbReference type="EMBL" id="RUO53464.1"/>
    </source>
</evidence>
<accession>A0A432XXV7</accession>
<sequence>MDASWTCVHAINNGAQCNTFFCRTEVLYCKANFVILFSTPFEAQKLHPIFSSWSIKTLSIGLGLVIMTALSSLPVRANEQPQELVFRMPDPSPITEFAVSLITEVYAELGIEIRFVEMPRDRSLTEANKGTISGELGRLPQIGEEYGNLVRVNFPLFDSRVVLVADRRECGLCNFASIESYAYIGGTQSVEHVIGQQTVDKPSIKAVSFEQLEMLYENNRVQAVVVNDFEARQLRSINDPHTIIVPYTRNTGYHFLYKDFADLVPKVEAILSRMAANGRISAIAQATGAEMLAPQIIENGQQFGQISIAAGLVPDYTDLNGRGEYWQLLSKIMAPVTDDLELLTNSLARAYRGYVDERFDAFIGAYTVFVPEHSIASRNHIDFDQGLYLFTHDEATSTALRAGEHPRPICHIESYMYNYLFPDSTTFYAADNHLDCFAMLDMGRVAGVIGSHNQAPEWGETPYVRTQIRDPLPIHVLFRNNPRGYRIRDWFDRELRRLVESGEIREVYSEEVLKRSKFHLNMPPISQSQGPQ</sequence>